<name>A0A2P2NZN3_RHIMU</name>
<proteinExistence type="predicted"/>
<accession>A0A2P2NZN3</accession>
<protein>
    <submittedName>
        <fullName evidence="1">Uncharacterized protein</fullName>
    </submittedName>
</protein>
<reference evidence="1" key="1">
    <citation type="submission" date="2018-02" db="EMBL/GenBank/DDBJ databases">
        <title>Rhizophora mucronata_Transcriptome.</title>
        <authorList>
            <person name="Meera S.P."/>
            <person name="Sreeshan A."/>
            <person name="Augustine A."/>
        </authorList>
    </citation>
    <scope>NUCLEOTIDE SEQUENCE</scope>
    <source>
        <tissue evidence="1">Leaf</tissue>
    </source>
</reference>
<sequence length="49" mass="5770">MRGLTSCLPTRIFVQGFRIHNSQITLSFLSFRCLEHYTIRSELPIQVKM</sequence>
<dbReference type="AlphaFoldDB" id="A0A2P2NZN3"/>
<evidence type="ECO:0000313" key="1">
    <source>
        <dbReference type="EMBL" id="MBX47821.1"/>
    </source>
</evidence>
<dbReference type="EMBL" id="GGEC01067337">
    <property type="protein sequence ID" value="MBX47821.1"/>
    <property type="molecule type" value="Transcribed_RNA"/>
</dbReference>
<organism evidence="1">
    <name type="scientific">Rhizophora mucronata</name>
    <name type="common">Asiatic mangrove</name>
    <dbReference type="NCBI Taxonomy" id="61149"/>
    <lineage>
        <taxon>Eukaryota</taxon>
        <taxon>Viridiplantae</taxon>
        <taxon>Streptophyta</taxon>
        <taxon>Embryophyta</taxon>
        <taxon>Tracheophyta</taxon>
        <taxon>Spermatophyta</taxon>
        <taxon>Magnoliopsida</taxon>
        <taxon>eudicotyledons</taxon>
        <taxon>Gunneridae</taxon>
        <taxon>Pentapetalae</taxon>
        <taxon>rosids</taxon>
        <taxon>fabids</taxon>
        <taxon>Malpighiales</taxon>
        <taxon>Rhizophoraceae</taxon>
        <taxon>Rhizophora</taxon>
    </lineage>
</organism>